<keyword evidence="3" id="KW-0687">Ribonucleoprotein</keyword>
<evidence type="ECO:0008006" key="7">
    <source>
        <dbReference type="Google" id="ProtNLM"/>
    </source>
</evidence>
<proteinExistence type="inferred from homology"/>
<dbReference type="EMBL" id="JAAAUQ010001677">
    <property type="protein sequence ID" value="KAF9136359.1"/>
    <property type="molecule type" value="Genomic_DNA"/>
</dbReference>
<dbReference type="Proteomes" id="UP000748756">
    <property type="component" value="Unassembled WGS sequence"/>
</dbReference>
<keyword evidence="6" id="KW-1185">Reference proteome</keyword>
<comment type="caution">
    <text evidence="5">The sequence shown here is derived from an EMBL/GenBank/DDBJ whole genome shotgun (WGS) entry which is preliminary data.</text>
</comment>
<gene>
    <name evidence="5" type="ORF">BG015_003169</name>
</gene>
<dbReference type="GO" id="GO:0003735">
    <property type="term" value="F:structural constituent of ribosome"/>
    <property type="evidence" value="ECO:0007669"/>
    <property type="project" value="InterPro"/>
</dbReference>
<dbReference type="SUPFAM" id="SSF53137">
    <property type="entry name" value="Translational machinery components"/>
    <property type="match status" value="1"/>
</dbReference>
<reference evidence="5" key="1">
    <citation type="journal article" date="2020" name="Fungal Divers.">
        <title>Resolving the Mortierellaceae phylogeny through synthesis of multi-gene phylogenetics and phylogenomics.</title>
        <authorList>
            <person name="Vandepol N."/>
            <person name="Liber J."/>
            <person name="Desiro A."/>
            <person name="Na H."/>
            <person name="Kennedy M."/>
            <person name="Barry K."/>
            <person name="Grigoriev I.V."/>
            <person name="Miller A.N."/>
            <person name="O'Donnell K."/>
            <person name="Stajich J.E."/>
            <person name="Bonito G."/>
        </authorList>
    </citation>
    <scope>NUCLEOTIDE SEQUENCE</scope>
    <source>
        <strain evidence="5">NRRL 6426</strain>
    </source>
</reference>
<evidence type="ECO:0000256" key="1">
    <source>
        <dbReference type="ARBA" id="ARBA00006194"/>
    </source>
</evidence>
<keyword evidence="2" id="KW-0689">Ribosomal protein</keyword>
<dbReference type="PANTHER" id="PTHR11759">
    <property type="entry name" value="40S RIBOSOMAL PROTEIN S14/30S RIBOSOMAL PROTEIN S11"/>
    <property type="match status" value="1"/>
</dbReference>
<accession>A0A9P5V607</accession>
<name>A0A9P5V607_9FUNG</name>
<evidence type="ECO:0000313" key="6">
    <source>
        <dbReference type="Proteomes" id="UP000748756"/>
    </source>
</evidence>
<evidence type="ECO:0000313" key="5">
    <source>
        <dbReference type="EMBL" id="KAF9136359.1"/>
    </source>
</evidence>
<feature type="region of interest" description="Disordered" evidence="4">
    <location>
        <begin position="52"/>
        <end position="75"/>
    </location>
</feature>
<dbReference type="GO" id="GO:1990904">
    <property type="term" value="C:ribonucleoprotein complex"/>
    <property type="evidence" value="ECO:0007669"/>
    <property type="project" value="UniProtKB-KW"/>
</dbReference>
<protein>
    <recommendedName>
        <fullName evidence="7">Translational machinery component</fullName>
    </recommendedName>
</protein>
<comment type="similarity">
    <text evidence="1">Belongs to the universal ribosomal protein uS11 family.</text>
</comment>
<dbReference type="OrthoDB" id="1654884at2759"/>
<dbReference type="InterPro" id="IPR001971">
    <property type="entry name" value="Ribosomal_uS11"/>
</dbReference>
<evidence type="ECO:0000256" key="2">
    <source>
        <dbReference type="ARBA" id="ARBA00022980"/>
    </source>
</evidence>
<dbReference type="Gene3D" id="3.30.420.80">
    <property type="entry name" value="Ribosomal protein S11"/>
    <property type="match status" value="1"/>
</dbReference>
<evidence type="ECO:0000256" key="4">
    <source>
        <dbReference type="SAM" id="MobiDB-lite"/>
    </source>
</evidence>
<organism evidence="5 6">
    <name type="scientific">Linnemannia schmuckeri</name>
    <dbReference type="NCBI Taxonomy" id="64567"/>
    <lineage>
        <taxon>Eukaryota</taxon>
        <taxon>Fungi</taxon>
        <taxon>Fungi incertae sedis</taxon>
        <taxon>Mucoromycota</taxon>
        <taxon>Mortierellomycotina</taxon>
        <taxon>Mortierellomycetes</taxon>
        <taxon>Mortierellales</taxon>
        <taxon>Mortierellaceae</taxon>
        <taxon>Linnemannia</taxon>
    </lineage>
</organism>
<evidence type="ECO:0000256" key="3">
    <source>
        <dbReference type="ARBA" id="ARBA00023274"/>
    </source>
</evidence>
<dbReference type="InterPro" id="IPR036967">
    <property type="entry name" value="Ribosomal_uS11_sf"/>
</dbReference>
<dbReference type="HAMAP" id="MF_01310">
    <property type="entry name" value="Ribosomal_uS11"/>
    <property type="match status" value="1"/>
</dbReference>
<dbReference type="GO" id="GO:0006412">
    <property type="term" value="P:translation"/>
    <property type="evidence" value="ECO:0007669"/>
    <property type="project" value="InterPro"/>
</dbReference>
<sequence length="244" mass="26259">MLSIPRQALRAAIPCVRPVQSFRLYTTDNNNNNNSGSRKMEGTEALMNILSGSSSSQQSARTSTNNSNSNTSKGSSAALIMETLSKATDRQQQASRSTSFLSSKNLMGGSNSFGAGGGYGRFLSDIQTCSHNLHIHASMNNTILTLTDSQGDPITTQSAGSAGFKKSARSGPEAGYQAMTKLIEKVQEKNVQIHSLHVLMKGFGPGRDSAFKAIRAKTEWDIKRISDTTPIPFNGCRPPKARRL</sequence>
<dbReference type="Pfam" id="PF00411">
    <property type="entry name" value="Ribosomal_S11"/>
    <property type="match status" value="1"/>
</dbReference>
<dbReference type="GO" id="GO:0005840">
    <property type="term" value="C:ribosome"/>
    <property type="evidence" value="ECO:0007669"/>
    <property type="project" value="UniProtKB-KW"/>
</dbReference>
<dbReference type="AlphaFoldDB" id="A0A9P5V607"/>